<accession>A0A4V2FU46</accession>
<feature type="region of interest" description="Disordered" evidence="9">
    <location>
        <begin position="1"/>
        <end position="22"/>
    </location>
</feature>
<dbReference type="GO" id="GO:0006508">
    <property type="term" value="P:proteolysis"/>
    <property type="evidence" value="ECO:0007669"/>
    <property type="project" value="UniProtKB-KW"/>
</dbReference>
<evidence type="ECO:0000313" key="12">
    <source>
        <dbReference type="Proteomes" id="UP000293671"/>
    </source>
</evidence>
<dbReference type="PANTHER" id="PTHR47466">
    <property type="match status" value="1"/>
</dbReference>
<evidence type="ECO:0000256" key="3">
    <source>
        <dbReference type="ARBA" id="ARBA00022723"/>
    </source>
</evidence>
<comment type="similarity">
    <text evidence="1">Belongs to the peptidase M43B family.</text>
</comment>
<reference evidence="11 12" key="1">
    <citation type="submission" date="2019-02" db="EMBL/GenBank/DDBJ databases">
        <title>Genomic Encyclopedia of Type Strains, Phase IV (KMG-IV): sequencing the most valuable type-strain genomes for metagenomic binning, comparative biology and taxonomic classification.</title>
        <authorList>
            <person name="Goeker M."/>
        </authorList>
    </citation>
    <scope>NUCLEOTIDE SEQUENCE [LARGE SCALE GENOMIC DNA]</scope>
    <source>
        <strain evidence="11 12">DSM 19570</strain>
    </source>
</reference>
<keyword evidence="5" id="KW-0378">Hydrolase</keyword>
<evidence type="ECO:0000259" key="10">
    <source>
        <dbReference type="Pfam" id="PF05572"/>
    </source>
</evidence>
<sequence>MAKSPPAAPAAPVQPTPTTRACGTMPVHERLLRTDPAYARARIASENHHFEFRLRRGMGARTGVTRIPVVVHVVFKTAAQNIADSQVQSQIEVLTNDFRKRNADLNRIPAAFQPLSGDARVEFALATTDPAGNASNGITRTQTNVNAFSDDDAVKHAASGGADAWPPGQYLNMWVCQLGGGLLGYAQFPGGAADTDGVVVLHSAFGTNGTAAAPFNLGRTATHEVGHWLNLRHIWGDDGGGCNGDDFVTDTPNQADANTGKPAFPLISCHNGPNGDMFMNYMDYTDDDSMFMFSAGQVERMQACLDGDRAGLGTQVAGTSPFLDTALATDVATLKFSEDSPPTLAANDLGTLKFREDQPPVTLKFRDDAPPTVKFREDVQTFTKFRDDVKSPLSDKPPISDTATLAGNDLQPIGPGPVIDPTPFAVNPAFGGNFGGGGFGGGGFGGRGGVPFVLSTPHHSMAWTQSFPQAAQAEMQALAQQIGELESLLMQYAQAEQAGQLGDVDRAQADQLYRTYEAMMTEYQRYSGV</sequence>
<name>A0A4V2FU46_9BURK</name>
<dbReference type="InterPro" id="IPR008754">
    <property type="entry name" value="Peptidase_M43"/>
</dbReference>
<keyword evidence="12" id="KW-1185">Reference proteome</keyword>
<dbReference type="Proteomes" id="UP000293671">
    <property type="component" value="Unassembled WGS sequence"/>
</dbReference>
<evidence type="ECO:0000313" key="11">
    <source>
        <dbReference type="EMBL" id="RZU00636.1"/>
    </source>
</evidence>
<dbReference type="InterPro" id="IPR024079">
    <property type="entry name" value="MetalloPept_cat_dom_sf"/>
</dbReference>
<comment type="caution">
    <text evidence="11">The sequence shown here is derived from an EMBL/GenBank/DDBJ whole genome shotgun (WGS) entry which is preliminary data.</text>
</comment>
<dbReference type="PANTHER" id="PTHR47466:SF1">
    <property type="entry name" value="METALLOPROTEASE MEP1 (AFU_ORTHOLOGUE AFUA_1G07730)-RELATED"/>
    <property type="match status" value="1"/>
</dbReference>
<evidence type="ECO:0000256" key="5">
    <source>
        <dbReference type="ARBA" id="ARBA00022801"/>
    </source>
</evidence>
<feature type="compositionally biased region" description="Pro residues" evidence="9">
    <location>
        <begin position="1"/>
        <end position="15"/>
    </location>
</feature>
<dbReference type="CDD" id="cd04275">
    <property type="entry name" value="ZnMc_pappalysin_like"/>
    <property type="match status" value="1"/>
</dbReference>
<dbReference type="Pfam" id="PF05572">
    <property type="entry name" value="Peptidase_M43"/>
    <property type="match status" value="1"/>
</dbReference>
<dbReference type="GO" id="GO:0008237">
    <property type="term" value="F:metallopeptidase activity"/>
    <property type="evidence" value="ECO:0007669"/>
    <property type="project" value="UniProtKB-KW"/>
</dbReference>
<dbReference type="Gene3D" id="3.40.390.10">
    <property type="entry name" value="Collagenase (Catalytic Domain)"/>
    <property type="match status" value="1"/>
</dbReference>
<dbReference type="AlphaFoldDB" id="A0A4V2FU46"/>
<dbReference type="SUPFAM" id="SSF55486">
    <property type="entry name" value="Metalloproteases ('zincins'), catalytic domain"/>
    <property type="match status" value="1"/>
</dbReference>
<evidence type="ECO:0000256" key="1">
    <source>
        <dbReference type="ARBA" id="ARBA00008721"/>
    </source>
</evidence>
<evidence type="ECO:0000256" key="6">
    <source>
        <dbReference type="ARBA" id="ARBA00022833"/>
    </source>
</evidence>
<dbReference type="RefSeq" id="WP_207225018.1">
    <property type="nucleotide sequence ID" value="NZ_SHKP01000005.1"/>
</dbReference>
<organism evidence="11 12">
    <name type="scientific">Rivibacter subsaxonicus</name>
    <dbReference type="NCBI Taxonomy" id="457575"/>
    <lineage>
        <taxon>Bacteria</taxon>
        <taxon>Pseudomonadati</taxon>
        <taxon>Pseudomonadota</taxon>
        <taxon>Betaproteobacteria</taxon>
        <taxon>Burkholderiales</taxon>
        <taxon>Rivibacter</taxon>
    </lineage>
</organism>
<dbReference type="GO" id="GO:0046872">
    <property type="term" value="F:metal ion binding"/>
    <property type="evidence" value="ECO:0007669"/>
    <property type="project" value="UniProtKB-KW"/>
</dbReference>
<keyword evidence="8" id="KW-1015">Disulfide bond</keyword>
<protein>
    <submittedName>
        <fullName evidence="11">Pregnancy-associated plasma protein-A</fullName>
    </submittedName>
</protein>
<keyword evidence="2" id="KW-0645">Protease</keyword>
<evidence type="ECO:0000256" key="8">
    <source>
        <dbReference type="ARBA" id="ARBA00023157"/>
    </source>
</evidence>
<keyword evidence="6" id="KW-0862">Zinc</keyword>
<keyword evidence="3" id="KW-0479">Metal-binding</keyword>
<evidence type="ECO:0000256" key="7">
    <source>
        <dbReference type="ARBA" id="ARBA00023049"/>
    </source>
</evidence>
<dbReference type="EMBL" id="SHKP01000005">
    <property type="protein sequence ID" value="RZU00636.1"/>
    <property type="molecule type" value="Genomic_DNA"/>
</dbReference>
<evidence type="ECO:0000256" key="2">
    <source>
        <dbReference type="ARBA" id="ARBA00022670"/>
    </source>
</evidence>
<gene>
    <name evidence="11" type="ORF">EV670_1347</name>
</gene>
<evidence type="ECO:0000256" key="9">
    <source>
        <dbReference type="SAM" id="MobiDB-lite"/>
    </source>
</evidence>
<evidence type="ECO:0000256" key="4">
    <source>
        <dbReference type="ARBA" id="ARBA00022729"/>
    </source>
</evidence>
<keyword evidence="4" id="KW-0732">Signal</keyword>
<feature type="domain" description="Peptidase M43 pregnancy-associated plasma-A" evidence="10">
    <location>
        <begin position="162"/>
        <end position="306"/>
    </location>
</feature>
<keyword evidence="7" id="KW-0482">Metalloprotease</keyword>
<proteinExistence type="inferred from homology"/>